<comment type="caution">
    <text evidence="3">The sequence shown here is derived from an EMBL/GenBank/DDBJ whole genome shotgun (WGS) entry which is preliminary data.</text>
</comment>
<dbReference type="Proteomes" id="UP001596087">
    <property type="component" value="Unassembled WGS sequence"/>
</dbReference>
<sequence length="1045" mass="112662">MSVLIRLLGGFEVVRDDVRVPADAWVRRQAAQLVEVLALSRDLRMHREQVIDALWPGLAADVAAPRLHKAAHYARRALDDPAAVVLRHEMVALFPGREVGVDVREFTRAAGHALQTGDEALAAEALAWYRGPLLPDDPYEPWAEEPRASARQHHLGLLRLLARWDDLVAEEPADEEAHLALARARVDAGDPRGALLQLQRLEQALRGELGASPGPEAVRLRAELERSTAVPGRSQSTPAATDARPAVRLFGRRDVGDRVRAALDDAADGRGVTLLVSGPAGVGKSAVLDLAEALARRQAWKVARSAASSVEGPWPYSPVLEALSGLCRRHPALLDGLADDHRTEIEHALTGRDLGWTGEDSHQRLFVAAAELMRVAAAGPGLLLVVDDAQDADEASLRLLHYLSRCAVDERVLLLLAHRDPAPSRVVDITASMVSRGGGDLLELRPLPLRASQRLLLDRFPELDPEAADEIAEAAGGLPFALIEMARSRVDGSGPAAAVLPPPALRTFQRVALLGLAFSTDELLALSDGSEDETYDQLELALAALVVEPAEGGYRFRHPLVREALVDQLPPHERSRGHQRVAEALVALERPPGQVAHHYLAAGLASRAVPHVVRAVEIAGALGAYRDALALVEGVRGHAGPDHLPVLLSRRADLLMALGDPEAVDAYAEAVRVTTGTLQRLNRARLARAAAVGGDLATARAALAGLELEGDDADGSVLLARGMVAYFSGDMDTAWQVATEARERLRGIDDPWHVVDLVGLHGLLAHQRGEWYTSFRTELRRTQGHERLAGAVFDAHLCVAENVLYGREPYPEVIAEAEQLRVRASQAGALRGVAFATALIGEAALMMGDLPRAEAELQEAVELHADIDAAGGQAHSMQRLAEVRLAQGRTDEARLLLERALLLARWSTIGMHLLQRIFGTLIVSAPDVASARLMVDRAESTLGEPDQCWFCTVMLAVPAATACARAGDLEDAHRFLDAAERSVRHWGESSWQAAVLEAEATVALAEGDTERYRRVSREAADAYARVGHLEDAARCLAAEAPSEQH</sequence>
<dbReference type="Gene3D" id="1.10.10.10">
    <property type="entry name" value="Winged helix-like DNA-binding domain superfamily/Winged helix DNA-binding domain"/>
    <property type="match status" value="1"/>
</dbReference>
<evidence type="ECO:0000313" key="3">
    <source>
        <dbReference type="EMBL" id="MFC5175185.1"/>
    </source>
</evidence>
<name>A0ABW0BCZ7_9ACTN</name>
<proteinExistence type="predicted"/>
<evidence type="ECO:0000256" key="1">
    <source>
        <dbReference type="SAM" id="MobiDB-lite"/>
    </source>
</evidence>
<dbReference type="InterPro" id="IPR041664">
    <property type="entry name" value="AAA_16"/>
</dbReference>
<dbReference type="SUPFAM" id="SSF48452">
    <property type="entry name" value="TPR-like"/>
    <property type="match status" value="2"/>
</dbReference>
<keyword evidence="4" id="KW-1185">Reference proteome</keyword>
<dbReference type="InterPro" id="IPR051677">
    <property type="entry name" value="AfsR-DnrI-RedD_regulator"/>
</dbReference>
<dbReference type="Gene3D" id="1.25.40.10">
    <property type="entry name" value="Tetratricopeptide repeat domain"/>
    <property type="match status" value="2"/>
</dbReference>
<feature type="region of interest" description="Disordered" evidence="1">
    <location>
        <begin position="224"/>
        <end position="244"/>
    </location>
</feature>
<dbReference type="InterPro" id="IPR027417">
    <property type="entry name" value="P-loop_NTPase"/>
</dbReference>
<protein>
    <submittedName>
        <fullName evidence="3">ATP-binding protein</fullName>
    </submittedName>
</protein>
<dbReference type="RefSeq" id="WP_378585552.1">
    <property type="nucleotide sequence ID" value="NZ_JBHSKD010000002.1"/>
</dbReference>
<evidence type="ECO:0000259" key="2">
    <source>
        <dbReference type="SMART" id="SM01043"/>
    </source>
</evidence>
<dbReference type="PANTHER" id="PTHR35807">
    <property type="entry name" value="TRANSCRIPTIONAL REGULATOR REDD-RELATED"/>
    <property type="match status" value="1"/>
</dbReference>
<dbReference type="Pfam" id="PF13191">
    <property type="entry name" value="AAA_16"/>
    <property type="match status" value="1"/>
</dbReference>
<dbReference type="GO" id="GO:0005524">
    <property type="term" value="F:ATP binding"/>
    <property type="evidence" value="ECO:0007669"/>
    <property type="project" value="UniProtKB-KW"/>
</dbReference>
<dbReference type="InterPro" id="IPR005158">
    <property type="entry name" value="BTAD"/>
</dbReference>
<evidence type="ECO:0000313" key="4">
    <source>
        <dbReference type="Proteomes" id="UP001596087"/>
    </source>
</evidence>
<dbReference type="SMART" id="SM01043">
    <property type="entry name" value="BTAD"/>
    <property type="match status" value="1"/>
</dbReference>
<dbReference type="Pfam" id="PF03704">
    <property type="entry name" value="BTAD"/>
    <property type="match status" value="1"/>
</dbReference>
<accession>A0ABW0BCZ7</accession>
<dbReference type="InterPro" id="IPR036388">
    <property type="entry name" value="WH-like_DNA-bd_sf"/>
</dbReference>
<keyword evidence="3" id="KW-0547">Nucleotide-binding</keyword>
<reference evidence="4" key="1">
    <citation type="journal article" date="2019" name="Int. J. Syst. Evol. Microbiol.">
        <title>The Global Catalogue of Microorganisms (GCM) 10K type strain sequencing project: providing services to taxonomists for standard genome sequencing and annotation.</title>
        <authorList>
            <consortium name="The Broad Institute Genomics Platform"/>
            <consortium name="The Broad Institute Genome Sequencing Center for Infectious Disease"/>
            <person name="Wu L."/>
            <person name="Ma J."/>
        </authorList>
    </citation>
    <scope>NUCLEOTIDE SEQUENCE [LARGE SCALE GENOMIC DNA]</scope>
    <source>
        <strain evidence="4">DFY41</strain>
    </source>
</reference>
<dbReference type="InterPro" id="IPR011990">
    <property type="entry name" value="TPR-like_helical_dom_sf"/>
</dbReference>
<organism evidence="3 4">
    <name type="scientific">Nocardioides taihuensis</name>
    <dbReference type="NCBI Taxonomy" id="1835606"/>
    <lineage>
        <taxon>Bacteria</taxon>
        <taxon>Bacillati</taxon>
        <taxon>Actinomycetota</taxon>
        <taxon>Actinomycetes</taxon>
        <taxon>Propionibacteriales</taxon>
        <taxon>Nocardioidaceae</taxon>
        <taxon>Nocardioides</taxon>
    </lineage>
</organism>
<dbReference type="PANTHER" id="PTHR35807:SF2">
    <property type="entry name" value="TRANSCRIPTIONAL ACTIVATOR DOMAIN"/>
    <property type="match status" value="1"/>
</dbReference>
<feature type="domain" description="Bacterial transcriptional activator" evidence="2">
    <location>
        <begin position="101"/>
        <end position="225"/>
    </location>
</feature>
<dbReference type="SUPFAM" id="SSF52540">
    <property type="entry name" value="P-loop containing nucleoside triphosphate hydrolases"/>
    <property type="match status" value="1"/>
</dbReference>
<gene>
    <name evidence="3" type="ORF">ACFPGP_00795</name>
</gene>
<dbReference type="EMBL" id="JBHSKD010000002">
    <property type="protein sequence ID" value="MFC5175185.1"/>
    <property type="molecule type" value="Genomic_DNA"/>
</dbReference>
<keyword evidence="3" id="KW-0067">ATP-binding</keyword>